<feature type="compositionally biased region" description="Low complexity" evidence="1">
    <location>
        <begin position="33"/>
        <end position="44"/>
    </location>
</feature>
<reference evidence="2" key="1">
    <citation type="submission" date="2020-05" db="EMBL/GenBank/DDBJ databases">
        <authorList>
            <person name="Chiriac C."/>
            <person name="Salcher M."/>
            <person name="Ghai R."/>
            <person name="Kavagutti S V."/>
        </authorList>
    </citation>
    <scope>NUCLEOTIDE SEQUENCE</scope>
</reference>
<accession>A0A6J7IYH5</accession>
<proteinExistence type="predicted"/>
<organism evidence="2">
    <name type="scientific">freshwater metagenome</name>
    <dbReference type="NCBI Taxonomy" id="449393"/>
    <lineage>
        <taxon>unclassified sequences</taxon>
        <taxon>metagenomes</taxon>
        <taxon>ecological metagenomes</taxon>
    </lineage>
</organism>
<feature type="region of interest" description="Disordered" evidence="1">
    <location>
        <begin position="23"/>
        <end position="51"/>
    </location>
</feature>
<name>A0A6J7IYH5_9ZZZZ</name>
<evidence type="ECO:0000256" key="1">
    <source>
        <dbReference type="SAM" id="MobiDB-lite"/>
    </source>
</evidence>
<evidence type="ECO:0000313" key="2">
    <source>
        <dbReference type="EMBL" id="CAB4935731.1"/>
    </source>
</evidence>
<dbReference type="EMBL" id="CAFBMK010000198">
    <property type="protein sequence ID" value="CAB4935731.1"/>
    <property type="molecule type" value="Genomic_DNA"/>
</dbReference>
<protein>
    <submittedName>
        <fullName evidence="2">Unannotated protein</fullName>
    </submittedName>
</protein>
<sequence length="51" mass="5238">MCRPMSQVAPRMMIVAKATVAMPGTADHPGIPSVRSASADSARSGFAPPAR</sequence>
<dbReference type="AlphaFoldDB" id="A0A6J7IYH5"/>
<gene>
    <name evidence="2" type="ORF">UFOPK3564_02634</name>
</gene>